<reference evidence="2 3" key="1">
    <citation type="submission" date="2021-02" db="EMBL/GenBank/DDBJ databases">
        <title>Plant Genome Project.</title>
        <authorList>
            <person name="Zhang R.-G."/>
        </authorList>
    </citation>
    <scope>NUCLEOTIDE SEQUENCE [LARGE SCALE GENOMIC DNA]</scope>
    <source>
        <tissue evidence="2">Leaves</tissue>
    </source>
</reference>
<gene>
    <name evidence="2" type="ORF">JRO89_XS04G0280000</name>
</gene>
<evidence type="ECO:0008006" key="4">
    <source>
        <dbReference type="Google" id="ProtNLM"/>
    </source>
</evidence>
<feature type="compositionally biased region" description="Basic and acidic residues" evidence="1">
    <location>
        <begin position="50"/>
        <end position="64"/>
    </location>
</feature>
<dbReference type="Pfam" id="PF04720">
    <property type="entry name" value="PDDEXK_6"/>
    <property type="match status" value="1"/>
</dbReference>
<dbReference type="Proteomes" id="UP000827721">
    <property type="component" value="Unassembled WGS sequence"/>
</dbReference>
<dbReference type="PANTHER" id="PTHR31579:SF42">
    <property type="entry name" value="DUF506 FAMILY PROTEIN (DUF506)"/>
    <property type="match status" value="1"/>
</dbReference>
<dbReference type="EMBL" id="JAFEMO010000004">
    <property type="protein sequence ID" value="KAH7572602.1"/>
    <property type="molecule type" value="Genomic_DNA"/>
</dbReference>
<protein>
    <recommendedName>
        <fullName evidence="4">DUF506 family protein</fullName>
    </recommendedName>
</protein>
<comment type="caution">
    <text evidence="2">The sequence shown here is derived from an EMBL/GenBank/DDBJ whole genome shotgun (WGS) entry which is preliminary data.</text>
</comment>
<accession>A0ABQ8I7M3</accession>
<dbReference type="PANTHER" id="PTHR31579">
    <property type="entry name" value="OS03G0796600 PROTEIN"/>
    <property type="match status" value="1"/>
</dbReference>
<dbReference type="NCBIfam" id="TIGR01615">
    <property type="entry name" value="A_thal_3542"/>
    <property type="match status" value="1"/>
</dbReference>
<name>A0ABQ8I7M3_9ROSI</name>
<feature type="region of interest" description="Disordered" evidence="1">
    <location>
        <begin position="50"/>
        <end position="74"/>
    </location>
</feature>
<proteinExistence type="predicted"/>
<evidence type="ECO:0000256" key="1">
    <source>
        <dbReference type="SAM" id="MobiDB-lite"/>
    </source>
</evidence>
<evidence type="ECO:0000313" key="2">
    <source>
        <dbReference type="EMBL" id="KAH7572602.1"/>
    </source>
</evidence>
<evidence type="ECO:0000313" key="3">
    <source>
        <dbReference type="Proteomes" id="UP000827721"/>
    </source>
</evidence>
<keyword evidence="3" id="KW-1185">Reference proteome</keyword>
<sequence>MARIPVRFKRMAAAFDEVARVRLCESSGSEHSQEDLSDLVKSFMEKDHHHGGGVVVDDHDGGKEEETEGNESGYWCDSERKETLKGLLECKDDDNDHDDGERLRIHGETELACRLVGDKSSQGFKRRLMTHLRDRGFDAGLCKSRWEKTGRFPAGSYEYVDVNVGATRYIIEVNLAGEFEIARPTDGYASLLGVFPPIFVGRPEDLKKIVRQMCAAVKESMKSVDMHMPPWRRNGYMQAKWFGSYKRTTNPVPATKTTANSDETSFTKKRSIGFVASQVRPYHCGDGFSSRDGLKIGQLTAAFSGV</sequence>
<dbReference type="InterPro" id="IPR006502">
    <property type="entry name" value="PDDEXK-like"/>
</dbReference>
<organism evidence="2 3">
    <name type="scientific">Xanthoceras sorbifolium</name>
    <dbReference type="NCBI Taxonomy" id="99658"/>
    <lineage>
        <taxon>Eukaryota</taxon>
        <taxon>Viridiplantae</taxon>
        <taxon>Streptophyta</taxon>
        <taxon>Embryophyta</taxon>
        <taxon>Tracheophyta</taxon>
        <taxon>Spermatophyta</taxon>
        <taxon>Magnoliopsida</taxon>
        <taxon>eudicotyledons</taxon>
        <taxon>Gunneridae</taxon>
        <taxon>Pentapetalae</taxon>
        <taxon>rosids</taxon>
        <taxon>malvids</taxon>
        <taxon>Sapindales</taxon>
        <taxon>Sapindaceae</taxon>
        <taxon>Xanthoceroideae</taxon>
        <taxon>Xanthoceras</taxon>
    </lineage>
</organism>